<keyword evidence="9" id="KW-1185">Reference proteome</keyword>
<evidence type="ECO:0000313" key="8">
    <source>
        <dbReference type="EMBL" id="GGF10393.1"/>
    </source>
</evidence>
<proteinExistence type="predicted"/>
<evidence type="ECO:0000256" key="1">
    <source>
        <dbReference type="ARBA" id="ARBA00004429"/>
    </source>
</evidence>
<sequence length="478" mass="48983">MTATSPAAPRFVSGPILRHVIVMAGTGAIGLIAVFAVDLANLFYISILGQKPIAAAIGFAGAVGFFQTAISIGMTIGVGAVASREIGAGRREEARRIAGASVALMVIVGAIVGIGTVLALGPILDFLGAAGETRRLAAGYLTITSPSLPLTAAGMGFAALLRAAGDARRAMNVTLAGAVATALLDPLFIFGLHLDLEGAAIATVLARLLLCGLGWHAAHRRHDLLARIEPRHLWQDVHPVLAIAGPAILTNLATPVGAAYVTRAMAGFGPDAVAGQATIDRISPVAFGLVYALTGAVGPILGQNLGAGRLDRLRETLRDSLLVVLATVLAAWAVLAAAERAILFVFSAEGDARVLIDLFCSWLAGGFVFTGCLFVANAAFNNLGYPLLSTLFNWGRATLGTIPFVAIGRAYGPTGVLYGQTLGSFVFGLIAVIVAFRVTRRLRAVPPSAVEHGLAIPSGSGRAALATLAAPAARSNRG</sequence>
<dbReference type="PANTHER" id="PTHR43549">
    <property type="entry name" value="MULTIDRUG RESISTANCE PROTEIN YPNP-RELATED"/>
    <property type="match status" value="1"/>
</dbReference>
<keyword evidence="6 7" id="KW-0472">Membrane</keyword>
<evidence type="ECO:0000313" key="9">
    <source>
        <dbReference type="Proteomes" id="UP000646365"/>
    </source>
</evidence>
<evidence type="ECO:0000256" key="2">
    <source>
        <dbReference type="ARBA" id="ARBA00022448"/>
    </source>
</evidence>
<comment type="subcellular location">
    <subcellularLocation>
        <location evidence="1">Cell inner membrane</location>
        <topology evidence="1">Multi-pass membrane protein</topology>
    </subcellularLocation>
</comment>
<reference evidence="8" key="2">
    <citation type="submission" date="2020-09" db="EMBL/GenBank/DDBJ databases">
        <authorList>
            <person name="Sun Q."/>
            <person name="Zhou Y."/>
        </authorList>
    </citation>
    <scope>NUCLEOTIDE SEQUENCE</scope>
    <source>
        <strain evidence="8">CGMCC 1.15725</strain>
    </source>
</reference>
<feature type="transmembrane region" description="Helical" evidence="7">
    <location>
        <begin position="173"/>
        <end position="192"/>
    </location>
</feature>
<feature type="transmembrane region" description="Helical" evidence="7">
    <location>
        <begin position="354"/>
        <end position="379"/>
    </location>
</feature>
<dbReference type="InterPro" id="IPR052031">
    <property type="entry name" value="Membrane_Transporter-Flippase"/>
</dbReference>
<evidence type="ECO:0000256" key="7">
    <source>
        <dbReference type="SAM" id="Phobius"/>
    </source>
</evidence>
<gene>
    <name evidence="8" type="ORF">GCM10011611_14990</name>
</gene>
<keyword evidence="3" id="KW-1003">Cell membrane</keyword>
<feature type="transmembrane region" description="Helical" evidence="7">
    <location>
        <begin position="20"/>
        <end position="47"/>
    </location>
</feature>
<feature type="transmembrane region" description="Helical" evidence="7">
    <location>
        <begin position="239"/>
        <end position="262"/>
    </location>
</feature>
<protein>
    <submittedName>
        <fullName evidence="8">MATE family efflux transporter</fullName>
    </submittedName>
</protein>
<dbReference type="GO" id="GO:0042910">
    <property type="term" value="F:xenobiotic transmembrane transporter activity"/>
    <property type="evidence" value="ECO:0007669"/>
    <property type="project" value="InterPro"/>
</dbReference>
<keyword evidence="5 7" id="KW-1133">Transmembrane helix</keyword>
<name>A0A8J3E2R2_9PROT</name>
<feature type="transmembrane region" description="Helical" evidence="7">
    <location>
        <begin position="198"/>
        <end position="218"/>
    </location>
</feature>
<accession>A0A8J3E2R2</accession>
<dbReference type="PIRSF" id="PIRSF006603">
    <property type="entry name" value="DinF"/>
    <property type="match status" value="1"/>
</dbReference>
<dbReference type="GO" id="GO:0005886">
    <property type="term" value="C:plasma membrane"/>
    <property type="evidence" value="ECO:0007669"/>
    <property type="project" value="UniProtKB-SubCell"/>
</dbReference>
<feature type="transmembrane region" description="Helical" evidence="7">
    <location>
        <begin position="53"/>
        <end position="81"/>
    </location>
</feature>
<dbReference type="GO" id="GO:0015297">
    <property type="term" value="F:antiporter activity"/>
    <property type="evidence" value="ECO:0007669"/>
    <property type="project" value="InterPro"/>
</dbReference>
<dbReference type="EMBL" id="BMJQ01000003">
    <property type="protein sequence ID" value="GGF10393.1"/>
    <property type="molecule type" value="Genomic_DNA"/>
</dbReference>
<dbReference type="InterPro" id="IPR048279">
    <property type="entry name" value="MdtK-like"/>
</dbReference>
<evidence type="ECO:0000256" key="6">
    <source>
        <dbReference type="ARBA" id="ARBA00023136"/>
    </source>
</evidence>
<evidence type="ECO:0000256" key="5">
    <source>
        <dbReference type="ARBA" id="ARBA00022989"/>
    </source>
</evidence>
<dbReference type="RefSeq" id="WP_189044156.1">
    <property type="nucleotide sequence ID" value="NZ_BMJQ01000003.1"/>
</dbReference>
<dbReference type="InterPro" id="IPR002528">
    <property type="entry name" value="MATE_fam"/>
</dbReference>
<feature type="transmembrane region" description="Helical" evidence="7">
    <location>
        <begin position="321"/>
        <end position="348"/>
    </location>
</feature>
<dbReference type="AlphaFoldDB" id="A0A8J3E2R2"/>
<dbReference type="Pfam" id="PF01554">
    <property type="entry name" value="MatE"/>
    <property type="match status" value="2"/>
</dbReference>
<evidence type="ECO:0000256" key="3">
    <source>
        <dbReference type="ARBA" id="ARBA00022475"/>
    </source>
</evidence>
<feature type="transmembrane region" description="Helical" evidence="7">
    <location>
        <begin position="102"/>
        <end position="124"/>
    </location>
</feature>
<comment type="caution">
    <text evidence="8">The sequence shown here is derived from an EMBL/GenBank/DDBJ whole genome shotgun (WGS) entry which is preliminary data.</text>
</comment>
<feature type="transmembrane region" description="Helical" evidence="7">
    <location>
        <begin position="417"/>
        <end position="436"/>
    </location>
</feature>
<organism evidence="8 9">
    <name type="scientific">Aliidongia dinghuensis</name>
    <dbReference type="NCBI Taxonomy" id="1867774"/>
    <lineage>
        <taxon>Bacteria</taxon>
        <taxon>Pseudomonadati</taxon>
        <taxon>Pseudomonadota</taxon>
        <taxon>Alphaproteobacteria</taxon>
        <taxon>Rhodospirillales</taxon>
        <taxon>Dongiaceae</taxon>
        <taxon>Aliidongia</taxon>
    </lineage>
</organism>
<reference evidence="8" key="1">
    <citation type="journal article" date="2014" name="Int. J. Syst. Evol. Microbiol.">
        <title>Complete genome sequence of Corynebacterium casei LMG S-19264T (=DSM 44701T), isolated from a smear-ripened cheese.</title>
        <authorList>
            <consortium name="US DOE Joint Genome Institute (JGI-PGF)"/>
            <person name="Walter F."/>
            <person name="Albersmeier A."/>
            <person name="Kalinowski J."/>
            <person name="Ruckert C."/>
        </authorList>
    </citation>
    <scope>NUCLEOTIDE SEQUENCE</scope>
    <source>
        <strain evidence="8">CGMCC 1.15725</strain>
    </source>
</reference>
<keyword evidence="2" id="KW-0813">Transport</keyword>
<dbReference type="Proteomes" id="UP000646365">
    <property type="component" value="Unassembled WGS sequence"/>
</dbReference>
<feature type="transmembrane region" description="Helical" evidence="7">
    <location>
        <begin position="136"/>
        <end position="161"/>
    </location>
</feature>
<dbReference type="PANTHER" id="PTHR43549:SF2">
    <property type="entry name" value="MULTIDRUG RESISTANCE PROTEIN NORM-RELATED"/>
    <property type="match status" value="1"/>
</dbReference>
<feature type="transmembrane region" description="Helical" evidence="7">
    <location>
        <begin position="282"/>
        <end position="301"/>
    </location>
</feature>
<feature type="transmembrane region" description="Helical" evidence="7">
    <location>
        <begin position="391"/>
        <end position="411"/>
    </location>
</feature>
<keyword evidence="4 7" id="KW-0812">Transmembrane</keyword>
<evidence type="ECO:0000256" key="4">
    <source>
        <dbReference type="ARBA" id="ARBA00022692"/>
    </source>
</evidence>